<keyword evidence="2" id="KW-0812">Transmembrane</keyword>
<gene>
    <name evidence="3" type="ORF">H8S44_08975</name>
</gene>
<proteinExistence type="predicted"/>
<evidence type="ECO:0000313" key="4">
    <source>
        <dbReference type="Proteomes" id="UP000649345"/>
    </source>
</evidence>
<keyword evidence="4" id="KW-1185">Reference proteome</keyword>
<feature type="region of interest" description="Disordered" evidence="1">
    <location>
        <begin position="40"/>
        <end position="66"/>
    </location>
</feature>
<dbReference type="AlphaFoldDB" id="A0A923RM44"/>
<keyword evidence="2" id="KW-0472">Membrane</keyword>
<evidence type="ECO:0000256" key="2">
    <source>
        <dbReference type="SAM" id="Phobius"/>
    </source>
</evidence>
<dbReference type="Proteomes" id="UP000649345">
    <property type="component" value="Unassembled WGS sequence"/>
</dbReference>
<protein>
    <submittedName>
        <fullName evidence="3">Uncharacterized protein</fullName>
    </submittedName>
</protein>
<keyword evidence="2" id="KW-1133">Transmembrane helix</keyword>
<evidence type="ECO:0000313" key="3">
    <source>
        <dbReference type="EMBL" id="MBC5659903.1"/>
    </source>
</evidence>
<organism evidence="3 4">
    <name type="scientific">Anaerosacchariphilus hominis</name>
    <dbReference type="NCBI Taxonomy" id="2763017"/>
    <lineage>
        <taxon>Bacteria</taxon>
        <taxon>Bacillati</taxon>
        <taxon>Bacillota</taxon>
        <taxon>Clostridia</taxon>
        <taxon>Lachnospirales</taxon>
        <taxon>Lachnospiraceae</taxon>
        <taxon>Anaerosacchariphilus</taxon>
    </lineage>
</organism>
<feature type="transmembrane region" description="Helical" evidence="2">
    <location>
        <begin position="98"/>
        <end position="122"/>
    </location>
</feature>
<feature type="region of interest" description="Disordered" evidence="1">
    <location>
        <begin position="289"/>
        <end position="330"/>
    </location>
</feature>
<comment type="caution">
    <text evidence="3">The sequence shown here is derived from an EMBL/GenBank/DDBJ whole genome shotgun (WGS) entry which is preliminary data.</text>
</comment>
<dbReference type="RefSeq" id="WP_186872197.1">
    <property type="nucleotide sequence ID" value="NZ_JACOOR010000004.1"/>
</dbReference>
<reference evidence="3" key="1">
    <citation type="submission" date="2020-08" db="EMBL/GenBank/DDBJ databases">
        <title>Genome public.</title>
        <authorList>
            <person name="Liu C."/>
            <person name="Sun Q."/>
        </authorList>
    </citation>
    <scope>NUCLEOTIDE SEQUENCE</scope>
    <source>
        <strain evidence="3">NSJ-68</strain>
    </source>
</reference>
<name>A0A923RM44_9FIRM</name>
<feature type="compositionally biased region" description="Acidic residues" evidence="1">
    <location>
        <begin position="300"/>
        <end position="324"/>
    </location>
</feature>
<accession>A0A923RM44</accession>
<dbReference type="EMBL" id="JACOOR010000004">
    <property type="protein sequence ID" value="MBC5659903.1"/>
    <property type="molecule type" value="Genomic_DNA"/>
</dbReference>
<evidence type="ECO:0000256" key="1">
    <source>
        <dbReference type="SAM" id="MobiDB-lite"/>
    </source>
</evidence>
<sequence length="330" mass="37119">MRCYNCNKNFDYEKYYGICPKCGCFNRRETMEEQHEALHDRFSDSSDEECHRDHREYSSHPGEEHRAGYQEDSYTYQEDGYAHTAYAGETAKKKGVGLFVFGVLFFIASIFMLIGSAVYMAVRPRTTAAVSDTSSEPYLESVEHSPGTSFEFQDSMTLEVVECKEVADRSVLPSLKEGTKVIAVHLRGTSDGKYEDYNEIYGMYLSVDPTGYLQCISSYDFEPYAQMLGVYPALDERALKGETSCDGWIGFLVPDWVTAAVFWLDEYDCSDWDGGNLLRTHQIELSITPLNPSKDSYGEGTEETSDPAAEDSIVENAAEEDTEGGTEHAE</sequence>